<name>A0A9E2NN35_9FIRM</name>
<accession>A0A9E2NN35</accession>
<dbReference type="AlphaFoldDB" id="A0A9E2NN35"/>
<organism evidence="1 2">
    <name type="scientific">Candidatus Cellulosilyticum pullistercoris</name>
    <dbReference type="NCBI Taxonomy" id="2838521"/>
    <lineage>
        <taxon>Bacteria</taxon>
        <taxon>Bacillati</taxon>
        <taxon>Bacillota</taxon>
        <taxon>Clostridia</taxon>
        <taxon>Lachnospirales</taxon>
        <taxon>Cellulosilyticaceae</taxon>
        <taxon>Cellulosilyticum</taxon>
    </lineage>
</organism>
<dbReference type="Proteomes" id="UP000824229">
    <property type="component" value="Unassembled WGS sequence"/>
</dbReference>
<evidence type="ECO:0000313" key="2">
    <source>
        <dbReference type="Proteomes" id="UP000824229"/>
    </source>
</evidence>
<proteinExistence type="predicted"/>
<comment type="caution">
    <text evidence="1">The sequence shown here is derived from an EMBL/GenBank/DDBJ whole genome shotgun (WGS) entry which is preliminary data.</text>
</comment>
<sequence length="87" mass="10310">MDVISMRVEFNNEDLGELFNKIVLFMGALRENEFINYEGLNVLYTDEYIALEDLFLKICLRDDSTGAKDLHREIVRKRYQKVGIIYK</sequence>
<gene>
    <name evidence="1" type="ORF">H9872_04510</name>
</gene>
<protein>
    <submittedName>
        <fullName evidence="1">Uncharacterized protein</fullName>
    </submittedName>
</protein>
<evidence type="ECO:0000313" key="1">
    <source>
        <dbReference type="EMBL" id="MBU3804003.1"/>
    </source>
</evidence>
<reference evidence="1" key="1">
    <citation type="journal article" date="2021" name="PeerJ">
        <title>Extensive microbial diversity within the chicken gut microbiome revealed by metagenomics and culture.</title>
        <authorList>
            <person name="Gilroy R."/>
            <person name="Ravi A."/>
            <person name="Getino M."/>
            <person name="Pursley I."/>
            <person name="Horton D.L."/>
            <person name="Alikhan N.F."/>
            <person name="Baker D."/>
            <person name="Gharbi K."/>
            <person name="Hall N."/>
            <person name="Watson M."/>
            <person name="Adriaenssens E.M."/>
            <person name="Foster-Nyarko E."/>
            <person name="Jarju S."/>
            <person name="Secka A."/>
            <person name="Antonio M."/>
            <person name="Oren A."/>
            <person name="Chaudhuri R.R."/>
            <person name="La Ragione R."/>
            <person name="Hildebrand F."/>
            <person name="Pallen M.J."/>
        </authorList>
    </citation>
    <scope>NUCLEOTIDE SEQUENCE</scope>
    <source>
        <strain evidence="1">B5-657</strain>
    </source>
</reference>
<dbReference type="EMBL" id="JAHLFQ010000098">
    <property type="protein sequence ID" value="MBU3804003.1"/>
    <property type="molecule type" value="Genomic_DNA"/>
</dbReference>
<reference evidence="1" key="2">
    <citation type="submission" date="2021-04" db="EMBL/GenBank/DDBJ databases">
        <authorList>
            <person name="Gilroy R."/>
        </authorList>
    </citation>
    <scope>NUCLEOTIDE SEQUENCE</scope>
    <source>
        <strain evidence="1">B5-657</strain>
    </source>
</reference>